<dbReference type="RefSeq" id="WP_012168490.1">
    <property type="nucleotide sequence ID" value="NC_009933.1"/>
</dbReference>
<feature type="region of interest" description="Disordered" evidence="1">
    <location>
        <begin position="123"/>
        <end position="164"/>
    </location>
</feature>
<reference evidence="2 3" key="1">
    <citation type="journal article" date="2008" name="Proc. Natl. Acad. Sci. U.S.A.">
        <title>Niche adaptation and genome expansion in the chlorophyll d-producing cyanobacterium Acaryochloris marina.</title>
        <authorList>
            <person name="Swingley W.D."/>
            <person name="Chen M."/>
            <person name="Cheung P.C."/>
            <person name="Conrad A.L."/>
            <person name="Dejesa L.C."/>
            <person name="Hao J."/>
            <person name="Honchak B.M."/>
            <person name="Karbach L.E."/>
            <person name="Kurdoglu A."/>
            <person name="Lahiri S."/>
            <person name="Mastrian S.D."/>
            <person name="Miyashita H."/>
            <person name="Page L."/>
            <person name="Ramakrishna P."/>
            <person name="Satoh S."/>
            <person name="Sattley W.M."/>
            <person name="Shimada Y."/>
            <person name="Taylor H.L."/>
            <person name="Tomo T."/>
            <person name="Tsuchiya T."/>
            <person name="Wang Z.T."/>
            <person name="Raymond J."/>
            <person name="Mimuro M."/>
            <person name="Blankenship R.E."/>
            <person name="Touchman J.W."/>
        </authorList>
    </citation>
    <scope>NUCLEOTIDE SEQUENCE [LARGE SCALE GENOMIC DNA]</scope>
    <source>
        <strain evidence="3">MBIC 11017</strain>
        <plasmid evidence="3">Plasmid pREB8</plasmid>
    </source>
</reference>
<proteinExistence type="predicted"/>
<dbReference type="AlphaFoldDB" id="A8ZQZ5"/>
<dbReference type="KEGG" id="amr:AM1_H0081"/>
<feature type="compositionally biased region" description="Basic and acidic residues" evidence="1">
    <location>
        <begin position="133"/>
        <end position="144"/>
    </location>
</feature>
<geneLocation type="plasmid" evidence="2 3">
    <name>pREB8</name>
</geneLocation>
<dbReference type="Proteomes" id="UP000000268">
    <property type="component" value="Plasmid pREB8"/>
</dbReference>
<dbReference type="EMBL" id="CP000845">
    <property type="protein sequence ID" value="ABW33431.1"/>
    <property type="molecule type" value="Genomic_DNA"/>
</dbReference>
<evidence type="ECO:0000313" key="3">
    <source>
        <dbReference type="Proteomes" id="UP000000268"/>
    </source>
</evidence>
<keyword evidence="3" id="KW-1185">Reference proteome</keyword>
<protein>
    <submittedName>
        <fullName evidence="2">Uncharacterized protein</fullName>
    </submittedName>
</protein>
<dbReference type="HOGENOM" id="CLU_1615403_0_0_3"/>
<accession>A8ZQZ5</accession>
<evidence type="ECO:0000256" key="1">
    <source>
        <dbReference type="SAM" id="MobiDB-lite"/>
    </source>
</evidence>
<sequence>MRMEIMVMSEADQRLEDIKVKALEYRYQIYRHFRNVVCEGQSAVAIVNKLVKRVAHELVKVGSEESVSLYVIRYSGNEAYKDQMLKAFQAKWNQRLEKNRPSCEICKKDSDLITEMEKRTENDEFGCGNDQEIGQKERGDDGIEGKSGVILGGDDGSAHKSLTF</sequence>
<keyword evidence="2" id="KW-0614">Plasmid</keyword>
<gene>
    <name evidence="2" type="ordered locus">AM1_H0081</name>
</gene>
<name>A8ZQZ5_ACAM1</name>
<evidence type="ECO:0000313" key="2">
    <source>
        <dbReference type="EMBL" id="ABW33431.1"/>
    </source>
</evidence>
<organism evidence="2 3">
    <name type="scientific">Acaryochloris marina (strain MBIC 11017)</name>
    <dbReference type="NCBI Taxonomy" id="329726"/>
    <lineage>
        <taxon>Bacteria</taxon>
        <taxon>Bacillati</taxon>
        <taxon>Cyanobacteriota</taxon>
        <taxon>Cyanophyceae</taxon>
        <taxon>Acaryochloridales</taxon>
        <taxon>Acaryochloridaceae</taxon>
        <taxon>Acaryochloris</taxon>
    </lineage>
</organism>